<keyword evidence="1" id="KW-0472">Membrane</keyword>
<dbReference type="Pfam" id="PF20176">
    <property type="entry name" value="DUF6541"/>
    <property type="match status" value="1"/>
</dbReference>
<name>A0ABS6UY20_9PSEU</name>
<feature type="transmembrane region" description="Helical" evidence="1">
    <location>
        <begin position="67"/>
        <end position="88"/>
    </location>
</feature>
<accession>A0ABS6UY20</accession>
<feature type="transmembrane region" description="Helical" evidence="1">
    <location>
        <begin position="447"/>
        <end position="472"/>
    </location>
</feature>
<feature type="transmembrane region" description="Helical" evidence="1">
    <location>
        <begin position="252"/>
        <end position="271"/>
    </location>
</feature>
<feature type="transmembrane region" description="Helical" evidence="1">
    <location>
        <begin position="364"/>
        <end position="381"/>
    </location>
</feature>
<feature type="transmembrane region" description="Helical" evidence="1">
    <location>
        <begin position="387"/>
        <end position="404"/>
    </location>
</feature>
<keyword evidence="1" id="KW-1133">Transmembrane helix</keyword>
<feature type="transmembrane region" description="Helical" evidence="1">
    <location>
        <begin position="100"/>
        <end position="123"/>
    </location>
</feature>
<feature type="transmembrane region" description="Helical" evidence="1">
    <location>
        <begin position="37"/>
        <end position="61"/>
    </location>
</feature>
<keyword evidence="1" id="KW-0812">Transmembrane</keyword>
<keyword evidence="3" id="KW-1185">Reference proteome</keyword>
<proteinExistence type="predicted"/>
<feature type="transmembrane region" description="Helical" evidence="1">
    <location>
        <begin position="221"/>
        <end position="240"/>
    </location>
</feature>
<dbReference type="Proteomes" id="UP000694287">
    <property type="component" value="Unassembled WGS sequence"/>
</dbReference>
<evidence type="ECO:0000256" key="1">
    <source>
        <dbReference type="SAM" id="Phobius"/>
    </source>
</evidence>
<dbReference type="InterPro" id="IPR046671">
    <property type="entry name" value="DUF6541"/>
</dbReference>
<feature type="transmembrane region" description="Helical" evidence="1">
    <location>
        <begin position="6"/>
        <end position="30"/>
    </location>
</feature>
<dbReference type="RefSeq" id="WP_218601966.1">
    <property type="nucleotide sequence ID" value="NZ_JADQDJ010000042.1"/>
</dbReference>
<feature type="transmembrane region" description="Helical" evidence="1">
    <location>
        <begin position="329"/>
        <end position="352"/>
    </location>
</feature>
<reference evidence="2 3" key="1">
    <citation type="submission" date="2020-11" db="EMBL/GenBank/DDBJ databases">
        <title>Pseudonocardia abyssalis sp. nov. and Pseudonocardia oceani sp. nov., description and phylogenomic analysis of two novel actinomycetes isolated from the deep Southern Ocean.</title>
        <authorList>
            <person name="Parra J."/>
        </authorList>
    </citation>
    <scope>NUCLEOTIDE SEQUENCE [LARGE SCALE GENOMIC DNA]</scope>
    <source>
        <strain evidence="2 3">KRD-168</strain>
    </source>
</reference>
<organism evidence="2 3">
    <name type="scientific">Pseudonocardia abyssalis</name>
    <dbReference type="NCBI Taxonomy" id="2792008"/>
    <lineage>
        <taxon>Bacteria</taxon>
        <taxon>Bacillati</taxon>
        <taxon>Actinomycetota</taxon>
        <taxon>Actinomycetes</taxon>
        <taxon>Pseudonocardiales</taxon>
        <taxon>Pseudonocardiaceae</taxon>
        <taxon>Pseudonocardia</taxon>
    </lineage>
</organism>
<protein>
    <submittedName>
        <fullName evidence="2">Uncharacterized protein</fullName>
    </submittedName>
</protein>
<feature type="transmembrane region" description="Helical" evidence="1">
    <location>
        <begin position="484"/>
        <end position="504"/>
    </location>
</feature>
<feature type="transmembrane region" description="Helical" evidence="1">
    <location>
        <begin position="170"/>
        <end position="190"/>
    </location>
</feature>
<feature type="transmembrane region" description="Helical" evidence="1">
    <location>
        <begin position="416"/>
        <end position="441"/>
    </location>
</feature>
<gene>
    <name evidence="2" type="ORF">I4I81_23070</name>
</gene>
<feature type="transmembrane region" description="Helical" evidence="1">
    <location>
        <begin position="143"/>
        <end position="163"/>
    </location>
</feature>
<evidence type="ECO:0000313" key="2">
    <source>
        <dbReference type="EMBL" id="MBW0137121.1"/>
    </source>
</evidence>
<dbReference type="EMBL" id="JADQDK010000001">
    <property type="protein sequence ID" value="MBW0137121.1"/>
    <property type="molecule type" value="Genomic_DNA"/>
</dbReference>
<comment type="caution">
    <text evidence="2">The sequence shown here is derived from an EMBL/GenBank/DDBJ whole genome shotgun (WGS) entry which is preliminary data.</text>
</comment>
<sequence>MAELPSWVTAAPLLMAAIGWFLLPGLLVAYAAGLRGVAAWGTAPVISVGSAAVGAIAAGWLGIQWGGWPALAPALALAVIAGVTRRALRKRYARASGDPWPVATAAAAGMAVALGIGVITAAGGMGSVGTVSQTYDATFHYNTIARILMIGDASSLVVGTLNVPASALSFYPAAWHSLVSLVVITTGATIPVASNIVAVTVGSVVWPLACLVLVRQMVGPSWLAAFATPIVAVGFIAYPWSLMTFGVLWPNLLGLSLVPIGLAAVISIAGLPQHGPLTRLKAAILVPVVAVTLGLAHPNTLISLAVLSMPAAAWWFGHWVRSRLLNGQALLAAVASMTVAATAAAVGVGLLTSPLFDSVRAFDWPAFVSPAGAVGEVMLWATNGKSAAWAMAGVVLVGLTAAWRRPDLRWIVPAHAISGALYVLAASLETPIAAAVTGFWYNDSYRLAAMLPITGVPLAVLGLTAIGTAVHGQWSRLTTSPPEPAVVGALATAVLVIASSGMYARDHAEFLDDAYRVTEPPFELLSPDEAAFFEIVRADSDPTAVVAQNPWSGSPLLWALTGQQVLFPHLDGEWTSDQRFLADHLRDAATDGRVCPVADKLGVRYLLVGNLDFWPWDSRINQYPGLTRPENGFRMVASDTSGNFLYELTACGGDAAGSPPNND</sequence>
<feature type="transmembrane region" description="Helical" evidence="1">
    <location>
        <begin position="283"/>
        <end position="309"/>
    </location>
</feature>
<evidence type="ECO:0000313" key="3">
    <source>
        <dbReference type="Proteomes" id="UP000694287"/>
    </source>
</evidence>